<dbReference type="SUPFAM" id="SSF48097">
    <property type="entry name" value="Regulator of G-protein signaling, RGS"/>
    <property type="match status" value="1"/>
</dbReference>
<accession>A0A1R1YJ49</accession>
<evidence type="ECO:0000313" key="4">
    <source>
        <dbReference type="Proteomes" id="UP000187429"/>
    </source>
</evidence>
<sequence>MFSLFGIWNILSNEFTNLFTAWVWLFVLMVISHFVTVIYPLRKLREYSLVATKEDFENSSSRANSRSMSRSMGSNAFEYTTNDKRREFLSVLDSPSLYKNLKGCAHDHLCSTLILFLDEYQALKRRVLEEFATNSNLSSAYREYIRYDRNNLSITDESQESIDHYSQDINNGNMISKMESQSDTNSKYSTFEKSKDTVQKENGKSINHATEVNLDISKTAIEIETETKTNLQNNSKSLLPTDIYFEQNGIVKIQKNIAEVKAESKPIISASSDHLDLLKNRILINTPNSMTITSAIERLYPSYEIFPTTPIPKELHSLFLSFFNVFIEPESELKVDIHMSIIDEILQIVNSKEMFLGIFDDAREEVLELLYFGVFPRFLESNKNKTKVVLSSGNWFTRTYKYYMRKRRISKFN</sequence>
<dbReference type="InterPro" id="IPR044926">
    <property type="entry name" value="RGS_subdomain_2"/>
</dbReference>
<evidence type="ECO:0000259" key="2">
    <source>
        <dbReference type="PROSITE" id="PS50132"/>
    </source>
</evidence>
<protein>
    <recommendedName>
        <fullName evidence="2">RGS domain-containing protein</fullName>
    </recommendedName>
</protein>
<dbReference type="EMBL" id="LSSM01001263">
    <property type="protein sequence ID" value="OMJ26947.1"/>
    <property type="molecule type" value="Genomic_DNA"/>
</dbReference>
<keyword evidence="1" id="KW-0472">Membrane</keyword>
<reference evidence="4" key="1">
    <citation type="submission" date="2017-01" db="EMBL/GenBank/DDBJ databases">
        <authorList>
            <person name="Wang Y."/>
            <person name="White M."/>
            <person name="Kvist S."/>
            <person name="Moncalvo J.-M."/>
        </authorList>
    </citation>
    <scope>NUCLEOTIDE SEQUENCE [LARGE SCALE GENOMIC DNA]</scope>
    <source>
        <strain evidence="4">ID-206-W2</strain>
    </source>
</reference>
<keyword evidence="1" id="KW-0812">Transmembrane</keyword>
<feature type="domain" description="RGS" evidence="2">
    <location>
        <begin position="298"/>
        <end position="382"/>
    </location>
</feature>
<name>A0A1R1YJ49_9FUNG</name>
<evidence type="ECO:0000256" key="1">
    <source>
        <dbReference type="SAM" id="Phobius"/>
    </source>
</evidence>
<organism evidence="3 4">
    <name type="scientific">Smittium culicis</name>
    <dbReference type="NCBI Taxonomy" id="133412"/>
    <lineage>
        <taxon>Eukaryota</taxon>
        <taxon>Fungi</taxon>
        <taxon>Fungi incertae sedis</taxon>
        <taxon>Zoopagomycota</taxon>
        <taxon>Kickxellomycotina</taxon>
        <taxon>Harpellomycetes</taxon>
        <taxon>Harpellales</taxon>
        <taxon>Legeriomycetaceae</taxon>
        <taxon>Smittium</taxon>
    </lineage>
</organism>
<dbReference type="OrthoDB" id="196547at2759"/>
<gene>
    <name evidence="3" type="ORF">AYI69_g3635</name>
</gene>
<dbReference type="InterPro" id="IPR016137">
    <property type="entry name" value="RGS"/>
</dbReference>
<keyword evidence="4" id="KW-1185">Reference proteome</keyword>
<evidence type="ECO:0000313" key="3">
    <source>
        <dbReference type="EMBL" id="OMJ26947.1"/>
    </source>
</evidence>
<dbReference type="PROSITE" id="PS50132">
    <property type="entry name" value="RGS"/>
    <property type="match status" value="1"/>
</dbReference>
<keyword evidence="1" id="KW-1133">Transmembrane helix</keyword>
<comment type="caution">
    <text evidence="3">The sequence shown here is derived from an EMBL/GenBank/DDBJ whole genome shotgun (WGS) entry which is preliminary data.</text>
</comment>
<feature type="transmembrane region" description="Helical" evidence="1">
    <location>
        <begin position="20"/>
        <end position="41"/>
    </location>
</feature>
<dbReference type="Proteomes" id="UP000187429">
    <property type="component" value="Unassembled WGS sequence"/>
</dbReference>
<dbReference type="Gene3D" id="1.10.167.10">
    <property type="entry name" value="Regulator of G-protein Signalling 4, domain 2"/>
    <property type="match status" value="1"/>
</dbReference>
<dbReference type="AlphaFoldDB" id="A0A1R1YJ49"/>
<dbReference type="InterPro" id="IPR036305">
    <property type="entry name" value="RGS_sf"/>
</dbReference>
<proteinExistence type="predicted"/>